<dbReference type="Proteomes" id="UP000255265">
    <property type="component" value="Unassembled WGS sequence"/>
</dbReference>
<evidence type="ECO:0000313" key="3">
    <source>
        <dbReference type="EMBL" id="RDI21882.1"/>
    </source>
</evidence>
<dbReference type="PANTHER" id="PTHR30332:SF17">
    <property type="entry name" value="TYPE IV PILIATION SYSTEM PROTEIN DR_0774-RELATED"/>
    <property type="match status" value="1"/>
</dbReference>
<reference evidence="3 4" key="1">
    <citation type="submission" date="2018-07" db="EMBL/GenBank/DDBJ databases">
        <title>Genomic Encyclopedia of Type Strains, Phase IV (KMG-IV): sequencing the most valuable type-strain genomes for metagenomic binning, comparative biology and taxonomic classification.</title>
        <authorList>
            <person name="Goeker M."/>
        </authorList>
    </citation>
    <scope>NUCLEOTIDE SEQUENCE [LARGE SCALE GENOMIC DNA]</scope>
    <source>
        <strain evidence="3 4">DSM 21352</strain>
    </source>
</reference>
<dbReference type="InterPro" id="IPR001775">
    <property type="entry name" value="GspD/PilQ"/>
</dbReference>
<gene>
    <name evidence="3" type="ORF">DFR41_1086</name>
</gene>
<dbReference type="InterPro" id="IPR004846">
    <property type="entry name" value="T2SS/T3SS_dom"/>
</dbReference>
<organism evidence="3 4">
    <name type="scientific">Pseudacidovorax intermedius</name>
    <dbReference type="NCBI Taxonomy" id="433924"/>
    <lineage>
        <taxon>Bacteria</taxon>
        <taxon>Pseudomonadati</taxon>
        <taxon>Pseudomonadota</taxon>
        <taxon>Betaproteobacteria</taxon>
        <taxon>Burkholderiales</taxon>
        <taxon>Comamonadaceae</taxon>
        <taxon>Pseudacidovorax</taxon>
    </lineage>
</organism>
<evidence type="ECO:0000259" key="2">
    <source>
        <dbReference type="Pfam" id="PF00263"/>
    </source>
</evidence>
<accession>A0A370FDK7</accession>
<dbReference type="PRINTS" id="PR00811">
    <property type="entry name" value="BCTERIALGSPD"/>
</dbReference>
<name>A0A370FDK7_9BURK</name>
<dbReference type="AlphaFoldDB" id="A0A370FDK7"/>
<protein>
    <submittedName>
        <fullName evidence="3">General secretion pathway protein D</fullName>
    </submittedName>
</protein>
<proteinExistence type="inferred from homology"/>
<feature type="domain" description="Type II/III secretion system secretin-like" evidence="2">
    <location>
        <begin position="272"/>
        <end position="448"/>
    </location>
</feature>
<dbReference type="GO" id="GO:0015627">
    <property type="term" value="C:type II protein secretion system complex"/>
    <property type="evidence" value="ECO:0007669"/>
    <property type="project" value="TreeGrafter"/>
</dbReference>
<dbReference type="Pfam" id="PF00263">
    <property type="entry name" value="Secretin"/>
    <property type="match status" value="1"/>
</dbReference>
<keyword evidence="4" id="KW-1185">Reference proteome</keyword>
<dbReference type="PANTHER" id="PTHR30332">
    <property type="entry name" value="PROBABLE GENERAL SECRETION PATHWAY PROTEIN D"/>
    <property type="match status" value="1"/>
</dbReference>
<evidence type="ECO:0000313" key="4">
    <source>
        <dbReference type="Proteomes" id="UP000255265"/>
    </source>
</evidence>
<dbReference type="InterPro" id="IPR050810">
    <property type="entry name" value="Bact_Secretion_Sys_Channel"/>
</dbReference>
<comment type="caution">
    <text evidence="3">The sequence shown here is derived from an EMBL/GenBank/DDBJ whole genome shotgun (WGS) entry which is preliminary data.</text>
</comment>
<dbReference type="EMBL" id="QQAV01000008">
    <property type="protein sequence ID" value="RDI21882.1"/>
    <property type="molecule type" value="Genomic_DNA"/>
</dbReference>
<sequence length="449" mass="46913">MYEAKADQFLWAIAKDLGFNLIVEPKVLKSESRASLFLSKVSAREAIGAVTQLFDLSATRSGNTISVASLEQKVFPVDLLSSSVKLNVDSGGDVLGGTGGDKGLQGSVKFGGEVGQKSDPFDSILKSVETIVKDPEGTKVEDESLKPVVALDRRSQTLFVRAKPSRVRQVSDFLAQARAVRGRQLQLDMQIIDVALSESHKLGIDWQLLGNRASAVGGSTIGTLSQATWAIPGNGLSVNPRSLVISEQTVGGTTGGAGIALSSNRVSAVVNALRTFGNVKLISNPTLRARSGEPAFVSVGTTYRYISKVTATTTVVQGVSQTSYNSETNSLFSGLMVGLTPAIREDGSIELFVHPNQSIVRAGTLNLVQLGSGNAVTLPVVDSKAVATTLSLRSGDLVVLGGLADQSSNVNNAGVPGLSDVPAIGPALDTNSNAQTSRELVILLKATLL</sequence>
<evidence type="ECO:0000256" key="1">
    <source>
        <dbReference type="RuleBase" id="RU004003"/>
    </source>
</evidence>
<comment type="similarity">
    <text evidence="1">Belongs to the bacterial secretin family.</text>
</comment>
<dbReference type="GO" id="GO:0009306">
    <property type="term" value="P:protein secretion"/>
    <property type="evidence" value="ECO:0007669"/>
    <property type="project" value="InterPro"/>
</dbReference>